<comment type="caution">
    <text evidence="1">The sequence shown here is derived from an EMBL/GenBank/DDBJ whole genome shotgun (WGS) entry which is preliminary data.</text>
</comment>
<dbReference type="Proteomes" id="UP000024635">
    <property type="component" value="Unassembled WGS sequence"/>
</dbReference>
<reference evidence="2" key="1">
    <citation type="journal article" date="2015" name="Nat. Genet.">
        <title>The genome and transcriptome of the zoonotic hookworm Ancylostoma ceylanicum identify infection-specific gene families.</title>
        <authorList>
            <person name="Schwarz E.M."/>
            <person name="Hu Y."/>
            <person name="Antoshechkin I."/>
            <person name="Miller M.M."/>
            <person name="Sternberg P.W."/>
            <person name="Aroian R.V."/>
        </authorList>
    </citation>
    <scope>NUCLEOTIDE SEQUENCE</scope>
    <source>
        <strain evidence="2">HY135</strain>
    </source>
</reference>
<keyword evidence="2" id="KW-1185">Reference proteome</keyword>
<sequence length="69" mass="7690">MLHEVVAAAQIKRSKGYAGAKRWSSACSQVQRSCTRLKDDILLLHNFKATKREVARNGSFDKRGMIGVV</sequence>
<protein>
    <submittedName>
        <fullName evidence="1">Uncharacterized protein</fullName>
    </submittedName>
</protein>
<gene>
    <name evidence="1" type="primary">Acey_s0013.g2047</name>
    <name evidence="1" type="ORF">Y032_0013g2047</name>
</gene>
<evidence type="ECO:0000313" key="2">
    <source>
        <dbReference type="Proteomes" id="UP000024635"/>
    </source>
</evidence>
<dbReference type="EMBL" id="JARK01001349">
    <property type="protein sequence ID" value="EYC24676.1"/>
    <property type="molecule type" value="Genomic_DNA"/>
</dbReference>
<dbReference type="AlphaFoldDB" id="A0A016VBN5"/>
<proteinExistence type="predicted"/>
<accession>A0A016VBN5</accession>
<evidence type="ECO:0000313" key="1">
    <source>
        <dbReference type="EMBL" id="EYC24676.1"/>
    </source>
</evidence>
<name>A0A016VBN5_9BILA</name>
<organism evidence="1 2">
    <name type="scientific">Ancylostoma ceylanicum</name>
    <dbReference type="NCBI Taxonomy" id="53326"/>
    <lineage>
        <taxon>Eukaryota</taxon>
        <taxon>Metazoa</taxon>
        <taxon>Ecdysozoa</taxon>
        <taxon>Nematoda</taxon>
        <taxon>Chromadorea</taxon>
        <taxon>Rhabditida</taxon>
        <taxon>Rhabditina</taxon>
        <taxon>Rhabditomorpha</taxon>
        <taxon>Strongyloidea</taxon>
        <taxon>Ancylostomatidae</taxon>
        <taxon>Ancylostomatinae</taxon>
        <taxon>Ancylostoma</taxon>
    </lineage>
</organism>